<dbReference type="SUPFAM" id="SSF54001">
    <property type="entry name" value="Cysteine proteinases"/>
    <property type="match status" value="1"/>
</dbReference>
<dbReference type="SMART" id="SM00645">
    <property type="entry name" value="Pept_C1"/>
    <property type="match status" value="1"/>
</dbReference>
<gene>
    <name evidence="3" type="primary">Ctsk_2</name>
    <name evidence="3" type="ORF">TROMEL_R11356</name>
</gene>
<dbReference type="AlphaFoldDB" id="A0A7L0EV92"/>
<dbReference type="EMBL" id="VXAG01004384">
    <property type="protein sequence ID" value="NXJ87170.1"/>
    <property type="molecule type" value="Genomic_DNA"/>
</dbReference>
<dbReference type="InterPro" id="IPR038765">
    <property type="entry name" value="Papain-like_cys_pep_sf"/>
</dbReference>
<evidence type="ECO:0000256" key="1">
    <source>
        <dbReference type="ARBA" id="ARBA00008455"/>
    </source>
</evidence>
<comment type="caution">
    <text evidence="3">The sequence shown here is derived from an EMBL/GenBank/DDBJ whole genome shotgun (WGS) entry which is preliminary data.</text>
</comment>
<dbReference type="PROSITE" id="PS00639">
    <property type="entry name" value="THIOL_PROTEASE_HIS"/>
    <property type="match status" value="1"/>
</dbReference>
<accession>A0A7L0EV92</accession>
<dbReference type="Pfam" id="PF00112">
    <property type="entry name" value="Peptidase_C1"/>
    <property type="match status" value="1"/>
</dbReference>
<comment type="similarity">
    <text evidence="1">Belongs to the peptidase C1 family.</text>
</comment>
<dbReference type="PANTHER" id="PTHR12411">
    <property type="entry name" value="CYSTEINE PROTEASE FAMILY C1-RELATED"/>
    <property type="match status" value="1"/>
</dbReference>
<dbReference type="Gene3D" id="3.90.70.10">
    <property type="entry name" value="Cysteine proteinases"/>
    <property type="match status" value="1"/>
</dbReference>
<dbReference type="Proteomes" id="UP000550660">
    <property type="component" value="Unassembled WGS sequence"/>
</dbReference>
<evidence type="ECO:0000259" key="2">
    <source>
        <dbReference type="SMART" id="SM00645"/>
    </source>
</evidence>
<feature type="domain" description="Peptidase C1A papain C-terminal" evidence="2">
    <location>
        <begin position="1"/>
        <end position="122"/>
    </location>
</feature>
<feature type="non-terminal residue" evidence="3">
    <location>
        <position position="123"/>
    </location>
</feature>
<evidence type="ECO:0000313" key="3">
    <source>
        <dbReference type="EMBL" id="NXJ87170.1"/>
    </source>
</evidence>
<organism evidence="3 4">
    <name type="scientific">Trogon melanurus</name>
    <name type="common">Black-tailed trogon</name>
    <dbReference type="NCBI Taxonomy" id="56311"/>
    <lineage>
        <taxon>Eukaryota</taxon>
        <taxon>Metazoa</taxon>
        <taxon>Chordata</taxon>
        <taxon>Craniata</taxon>
        <taxon>Vertebrata</taxon>
        <taxon>Euteleostomi</taxon>
        <taxon>Archelosauria</taxon>
        <taxon>Archosauria</taxon>
        <taxon>Dinosauria</taxon>
        <taxon>Saurischia</taxon>
        <taxon>Theropoda</taxon>
        <taxon>Coelurosauria</taxon>
        <taxon>Aves</taxon>
        <taxon>Neognathae</taxon>
        <taxon>Neoaves</taxon>
        <taxon>Telluraves</taxon>
        <taxon>Coraciimorphae</taxon>
        <taxon>Trogoniformes</taxon>
        <taxon>Trogonidae</taxon>
        <taxon>Trogon</taxon>
    </lineage>
</organism>
<keyword evidence="4" id="KW-1185">Reference proteome</keyword>
<dbReference type="InterPro" id="IPR013128">
    <property type="entry name" value="Peptidase_C1A"/>
</dbReference>
<evidence type="ECO:0000313" key="4">
    <source>
        <dbReference type="Proteomes" id="UP000550660"/>
    </source>
</evidence>
<reference evidence="3 4" key="1">
    <citation type="submission" date="2019-09" db="EMBL/GenBank/DDBJ databases">
        <title>Bird 10,000 Genomes (B10K) Project - Family phase.</title>
        <authorList>
            <person name="Zhang G."/>
        </authorList>
    </citation>
    <scope>NUCLEOTIDE SEQUENCE [LARGE SCALE GENOMIC DNA]</scope>
    <source>
        <strain evidence="3">B10K-DU-007-40</strain>
        <tissue evidence="3">Mixed tissue sample</tissue>
    </source>
</reference>
<dbReference type="CDD" id="cd02248">
    <property type="entry name" value="Peptidase_C1A"/>
    <property type="match status" value="1"/>
</dbReference>
<sequence length="123" mass="13227">QGESCMYNSSGKAANCSGYQEIPKGNEMALKKAVGTMGPVSVGINASPMTFQFYSRGIYYDPTCNPANINHAVLAVGYGTQNGIPYWIVKNSWGEQWGNKGYALLARNLNTCGISNFASIPTM</sequence>
<protein>
    <submittedName>
        <fullName evidence="3">CATK protein</fullName>
    </submittedName>
</protein>
<feature type="non-terminal residue" evidence="3">
    <location>
        <position position="1"/>
    </location>
</feature>
<dbReference type="OrthoDB" id="65740at2759"/>
<dbReference type="GO" id="GO:0006508">
    <property type="term" value="P:proteolysis"/>
    <property type="evidence" value="ECO:0007669"/>
    <property type="project" value="InterPro"/>
</dbReference>
<dbReference type="InterPro" id="IPR039417">
    <property type="entry name" value="Peptidase_C1A_papain-like"/>
</dbReference>
<name>A0A7L0EV92_TROML</name>
<dbReference type="InterPro" id="IPR000668">
    <property type="entry name" value="Peptidase_C1A_C"/>
</dbReference>
<dbReference type="InterPro" id="IPR025660">
    <property type="entry name" value="Pept_his_AS"/>
</dbReference>
<dbReference type="GO" id="GO:0008234">
    <property type="term" value="F:cysteine-type peptidase activity"/>
    <property type="evidence" value="ECO:0007669"/>
    <property type="project" value="InterPro"/>
</dbReference>
<proteinExistence type="inferred from homology"/>